<accession>A0ABV3QJ87</accession>
<sequence length="227" mass="25531">MHLELPNTRLASFKDFARHYLMIVLSILTALGLEAWIEHAHHVRAAEQASLHIRAELLANLADTRKSIKTNQDLLAPLQQLDESLTRDIRGNLPAATINQHIQAQKDAYKLSINWPTFASQSWDVAVANQSAGWIDDARLRSYSEAYADLRETSNWFSHDGIALLDVPTMERLRVRVDFGAPVDPLEFASTVRQMLHTSLEAQSHLRQLENHLVTDLGKDADSGAHD</sequence>
<name>A0ABV3QJ87_9GAMM</name>
<protein>
    <submittedName>
        <fullName evidence="1">Uncharacterized protein</fullName>
    </submittedName>
</protein>
<evidence type="ECO:0000313" key="1">
    <source>
        <dbReference type="EMBL" id="MEW9622645.1"/>
    </source>
</evidence>
<reference evidence="1 2" key="1">
    <citation type="submission" date="2024-06" db="EMBL/GenBank/DDBJ databases">
        <authorList>
            <person name="Woo H."/>
        </authorList>
    </citation>
    <scope>NUCLEOTIDE SEQUENCE [LARGE SCALE GENOMIC DNA]</scope>
    <source>
        <strain evidence="1 2">S2-g</strain>
    </source>
</reference>
<gene>
    <name evidence="1" type="ORF">ABQJ56_00170</name>
</gene>
<comment type="caution">
    <text evidence="1">The sequence shown here is derived from an EMBL/GenBank/DDBJ whole genome shotgun (WGS) entry which is preliminary data.</text>
</comment>
<organism evidence="1 2">
    <name type="scientific">Rhodanobacter geophilus</name>
    <dbReference type="NCBI Taxonomy" id="3162488"/>
    <lineage>
        <taxon>Bacteria</taxon>
        <taxon>Pseudomonadati</taxon>
        <taxon>Pseudomonadota</taxon>
        <taxon>Gammaproteobacteria</taxon>
        <taxon>Lysobacterales</taxon>
        <taxon>Rhodanobacteraceae</taxon>
        <taxon>Rhodanobacter</taxon>
    </lineage>
</organism>
<dbReference type="RefSeq" id="WP_367842962.1">
    <property type="nucleotide sequence ID" value="NZ_JBFOHL010000001.1"/>
</dbReference>
<keyword evidence="2" id="KW-1185">Reference proteome</keyword>
<evidence type="ECO:0000313" key="2">
    <source>
        <dbReference type="Proteomes" id="UP001556170"/>
    </source>
</evidence>
<dbReference type="EMBL" id="JBFOHL010000001">
    <property type="protein sequence ID" value="MEW9622645.1"/>
    <property type="molecule type" value="Genomic_DNA"/>
</dbReference>
<dbReference type="Proteomes" id="UP001556170">
    <property type="component" value="Unassembled WGS sequence"/>
</dbReference>
<proteinExistence type="predicted"/>